<gene>
    <name evidence="2" type="ORF">SAMN06295987_105179</name>
</gene>
<name>A0A1U6IC02_9SPHN</name>
<sequence length="180" mass="19429">MSRHPLPGRTRQFALAAAAVLSVVPASSALSKTTSAKGAGNPNWDIVAFEVKSWGQARSSWTIGRDGTGNWAEPVETPSETGAPTHTAYHLIEAGSSGFARIAAILSNLPDPAPDSRDCEQFMPDMAYGTVRLTKGATTTEIAWNAGCMDERYRSFMATLQQADELMREWGKAGKIVRRE</sequence>
<dbReference type="AlphaFoldDB" id="A0A1U6IC02"/>
<evidence type="ECO:0000313" key="3">
    <source>
        <dbReference type="Proteomes" id="UP000190989"/>
    </source>
</evidence>
<keyword evidence="1" id="KW-0732">Signal</keyword>
<evidence type="ECO:0000256" key="1">
    <source>
        <dbReference type="SAM" id="SignalP"/>
    </source>
</evidence>
<accession>A0A1U6IC02</accession>
<protein>
    <recommendedName>
        <fullName evidence="4">Secreted protein</fullName>
    </recommendedName>
</protein>
<feature type="signal peptide" evidence="1">
    <location>
        <begin position="1"/>
        <end position="29"/>
    </location>
</feature>
<proteinExistence type="predicted"/>
<organism evidence="2 3">
    <name type="scientific">Novosphingobium mathurense</name>
    <dbReference type="NCBI Taxonomy" id="428990"/>
    <lineage>
        <taxon>Bacteria</taxon>
        <taxon>Pseudomonadati</taxon>
        <taxon>Pseudomonadota</taxon>
        <taxon>Alphaproteobacteria</taxon>
        <taxon>Sphingomonadales</taxon>
        <taxon>Sphingomonadaceae</taxon>
        <taxon>Novosphingobium</taxon>
    </lineage>
</organism>
<feature type="chain" id="PRO_5012369091" description="Secreted protein" evidence="1">
    <location>
        <begin position="30"/>
        <end position="180"/>
    </location>
</feature>
<dbReference type="RefSeq" id="WP_079731105.1">
    <property type="nucleotide sequence ID" value="NZ_FVZE01000005.1"/>
</dbReference>
<evidence type="ECO:0000313" key="2">
    <source>
        <dbReference type="EMBL" id="SLK05534.1"/>
    </source>
</evidence>
<keyword evidence="3" id="KW-1185">Reference proteome</keyword>
<dbReference type="Proteomes" id="UP000190989">
    <property type="component" value="Unassembled WGS sequence"/>
</dbReference>
<evidence type="ECO:0008006" key="4">
    <source>
        <dbReference type="Google" id="ProtNLM"/>
    </source>
</evidence>
<reference evidence="3" key="1">
    <citation type="submission" date="2017-02" db="EMBL/GenBank/DDBJ databases">
        <authorList>
            <person name="Varghese N."/>
            <person name="Submissions S."/>
        </authorList>
    </citation>
    <scope>NUCLEOTIDE SEQUENCE [LARGE SCALE GENOMIC DNA]</scope>
    <source>
        <strain evidence="3">SM117</strain>
    </source>
</reference>
<dbReference type="EMBL" id="FVZE01000005">
    <property type="protein sequence ID" value="SLK05534.1"/>
    <property type="molecule type" value="Genomic_DNA"/>
</dbReference>
<dbReference type="STRING" id="428990.SAMN06295987_105179"/>